<dbReference type="EMBL" id="JACXAA010000007">
    <property type="protein sequence ID" value="MBD2755083.1"/>
    <property type="molecule type" value="Genomic_DNA"/>
</dbReference>
<dbReference type="RefSeq" id="WP_191040703.1">
    <property type="nucleotide sequence ID" value="NZ_JACXAA010000007.1"/>
</dbReference>
<dbReference type="InterPro" id="IPR001789">
    <property type="entry name" value="Sig_transdc_resp-reg_receiver"/>
</dbReference>
<dbReference type="Pfam" id="PF00072">
    <property type="entry name" value="Response_reg"/>
    <property type="match status" value="1"/>
</dbReference>
<evidence type="ECO:0000313" key="3">
    <source>
        <dbReference type="EMBL" id="MBD2755083.1"/>
    </source>
</evidence>
<sequence>MLHTPSQSVFIADDDEDDLYLIQLAFRENAPNCHLQFASNGRALLNLLEQTSSYPCLIILDLNMPFMNGFEVLQTLRANSAYEQIPIVVLTTSRSEEDRQQALSLGANGFISKPTSLAILSQTIHQLSIDWQLDQCL</sequence>
<dbReference type="Gene3D" id="3.40.50.2300">
    <property type="match status" value="1"/>
</dbReference>
<dbReference type="InterPro" id="IPR052893">
    <property type="entry name" value="TCS_response_regulator"/>
</dbReference>
<dbReference type="InterPro" id="IPR011006">
    <property type="entry name" value="CheY-like_superfamily"/>
</dbReference>
<dbReference type="SUPFAM" id="SSF52172">
    <property type="entry name" value="CheY-like"/>
    <property type="match status" value="1"/>
</dbReference>
<dbReference type="AlphaFoldDB" id="A0A927B481"/>
<dbReference type="GO" id="GO:0000160">
    <property type="term" value="P:phosphorelay signal transduction system"/>
    <property type="evidence" value="ECO:0007669"/>
    <property type="project" value="InterPro"/>
</dbReference>
<dbReference type="PANTHER" id="PTHR44520">
    <property type="entry name" value="RESPONSE REGULATOR RCP1-RELATED"/>
    <property type="match status" value="1"/>
</dbReference>
<evidence type="ECO:0000259" key="2">
    <source>
        <dbReference type="PROSITE" id="PS50110"/>
    </source>
</evidence>
<dbReference type="Proteomes" id="UP000653797">
    <property type="component" value="Unassembled WGS sequence"/>
</dbReference>
<name>A0A927B481_9BACT</name>
<accession>A0A927B481</accession>
<protein>
    <submittedName>
        <fullName evidence="3">Response regulator</fullName>
    </submittedName>
</protein>
<dbReference type="CDD" id="cd17557">
    <property type="entry name" value="REC_Rcp-like"/>
    <property type="match status" value="1"/>
</dbReference>
<keyword evidence="1" id="KW-0597">Phosphoprotein</keyword>
<gene>
    <name evidence="3" type="ORF">IC230_19425</name>
</gene>
<evidence type="ECO:0000313" key="4">
    <source>
        <dbReference type="Proteomes" id="UP000653797"/>
    </source>
</evidence>
<evidence type="ECO:0000256" key="1">
    <source>
        <dbReference type="PROSITE-ProRule" id="PRU00169"/>
    </source>
</evidence>
<dbReference type="PROSITE" id="PS50110">
    <property type="entry name" value="RESPONSE_REGULATORY"/>
    <property type="match status" value="1"/>
</dbReference>
<keyword evidence="4" id="KW-1185">Reference proteome</keyword>
<organism evidence="3 4">
    <name type="scientific">Spirosoma validum</name>
    <dbReference type="NCBI Taxonomy" id="2771355"/>
    <lineage>
        <taxon>Bacteria</taxon>
        <taxon>Pseudomonadati</taxon>
        <taxon>Bacteroidota</taxon>
        <taxon>Cytophagia</taxon>
        <taxon>Cytophagales</taxon>
        <taxon>Cytophagaceae</taxon>
        <taxon>Spirosoma</taxon>
    </lineage>
</organism>
<dbReference type="PANTHER" id="PTHR44520:SF2">
    <property type="entry name" value="RESPONSE REGULATOR RCP1"/>
    <property type="match status" value="1"/>
</dbReference>
<feature type="modified residue" description="4-aspartylphosphate" evidence="1">
    <location>
        <position position="61"/>
    </location>
</feature>
<proteinExistence type="predicted"/>
<feature type="domain" description="Response regulatory" evidence="2">
    <location>
        <begin position="8"/>
        <end position="128"/>
    </location>
</feature>
<reference evidence="3" key="1">
    <citation type="submission" date="2020-09" db="EMBL/GenBank/DDBJ databases">
        <authorList>
            <person name="Kim M.K."/>
        </authorList>
    </citation>
    <scope>NUCLEOTIDE SEQUENCE</scope>
    <source>
        <strain evidence="3">BT704</strain>
    </source>
</reference>
<comment type="caution">
    <text evidence="3">The sequence shown here is derived from an EMBL/GenBank/DDBJ whole genome shotgun (WGS) entry which is preliminary data.</text>
</comment>
<dbReference type="SMART" id="SM00448">
    <property type="entry name" value="REC"/>
    <property type="match status" value="1"/>
</dbReference>